<organism evidence="1 2">
    <name type="scientific">Aliarcobacter butzleri L352</name>
    <dbReference type="NCBI Taxonomy" id="1447260"/>
    <lineage>
        <taxon>Bacteria</taxon>
        <taxon>Pseudomonadati</taxon>
        <taxon>Campylobacterota</taxon>
        <taxon>Epsilonproteobacteria</taxon>
        <taxon>Campylobacterales</taxon>
        <taxon>Arcobacteraceae</taxon>
        <taxon>Aliarcobacter</taxon>
    </lineage>
</organism>
<evidence type="ECO:0000313" key="1">
    <source>
        <dbReference type="EMBL" id="KLE03617.1"/>
    </source>
</evidence>
<comment type="caution">
    <text evidence="1">The sequence shown here is derived from an EMBL/GenBank/DDBJ whole genome shotgun (WGS) entry which is preliminary data.</text>
</comment>
<dbReference type="EMBL" id="JAIT01000059">
    <property type="protein sequence ID" value="KLE03617.1"/>
    <property type="molecule type" value="Genomic_DNA"/>
</dbReference>
<sequence length="57" mass="6947">MKDNIDKVIENFLNNHEVSFDNNIEFNTNLDFDNLDFDTQLQIFLENQEDYEINFEK</sequence>
<gene>
    <name evidence="1" type="ORF">AF77_09165</name>
</gene>
<reference evidence="1 2" key="1">
    <citation type="submission" date="2014-01" db="EMBL/GenBank/DDBJ databases">
        <title>Development of a Comparative Genomic Fingerprinting Assay for High Resolution Genotyping of Arcobacter butzleri.</title>
        <authorList>
            <person name="Webb A.L."/>
            <person name="Inglis G.D."/>
            <person name="Kruczkiewicz P."/>
            <person name="Selinger L.B."/>
            <person name="Taboada E.N."/>
        </authorList>
    </citation>
    <scope>NUCLEOTIDE SEQUENCE [LARGE SCALE GENOMIC DNA]</scope>
    <source>
        <strain evidence="1 2">L352</strain>
    </source>
</reference>
<evidence type="ECO:0000313" key="2">
    <source>
        <dbReference type="Proteomes" id="UP000035462"/>
    </source>
</evidence>
<protein>
    <submittedName>
        <fullName evidence="1">Uncharacterized protein</fullName>
    </submittedName>
</protein>
<proteinExistence type="predicted"/>
<dbReference type="RefSeq" id="WP_155400760.1">
    <property type="nucleotide sequence ID" value="NZ_JAIT01000059.1"/>
</dbReference>
<name>A0A837J988_9BACT</name>
<accession>A0A837J988</accession>
<dbReference type="AlphaFoldDB" id="A0A837J988"/>
<dbReference type="Proteomes" id="UP000035462">
    <property type="component" value="Unassembled WGS sequence"/>
</dbReference>